<evidence type="ECO:0000256" key="8">
    <source>
        <dbReference type="SAM" id="Phobius"/>
    </source>
</evidence>
<evidence type="ECO:0000256" key="9">
    <source>
        <dbReference type="SAM" id="SignalP"/>
    </source>
</evidence>
<dbReference type="InterPro" id="IPR003368">
    <property type="entry name" value="POMP_repeat"/>
</dbReference>
<dbReference type="EMBL" id="ADBJ01000021">
    <property type="protein sequence ID" value="EFA82053.1"/>
    <property type="molecule type" value="Genomic_DNA"/>
</dbReference>
<keyword evidence="7" id="KW-0998">Cell outer membrane</keyword>
<comment type="subcellular location">
    <subcellularLocation>
        <location evidence="1">Cell envelope</location>
    </subcellularLocation>
    <subcellularLocation>
        <location evidence="2">Cell outer membrane</location>
    </subcellularLocation>
    <subcellularLocation>
        <location evidence="3">Secreted</location>
    </subcellularLocation>
</comment>
<accession>D3B914</accession>
<feature type="signal peptide" evidence="9">
    <location>
        <begin position="1"/>
        <end position="20"/>
    </location>
</feature>
<dbReference type="PANTHER" id="PTHR31318">
    <property type="entry name" value="EXPRESSED PROTEIN-RELATED"/>
    <property type="match status" value="1"/>
</dbReference>
<keyword evidence="11" id="KW-1185">Reference proteome</keyword>
<dbReference type="RefSeq" id="XP_020434170.1">
    <property type="nucleotide sequence ID" value="XM_020575854.1"/>
</dbReference>
<proteinExistence type="predicted"/>
<evidence type="ECO:0000256" key="3">
    <source>
        <dbReference type="ARBA" id="ARBA00004613"/>
    </source>
</evidence>
<dbReference type="InParanoid" id="D3B914"/>
<keyword evidence="8" id="KW-0812">Transmembrane</keyword>
<dbReference type="NCBIfam" id="TIGR01376">
    <property type="entry name" value="POMP_repeat"/>
    <property type="match status" value="1"/>
</dbReference>
<evidence type="ECO:0000256" key="7">
    <source>
        <dbReference type="ARBA" id="ARBA00023237"/>
    </source>
</evidence>
<sequence length="530" mass="57393">MIKYLILFIYLNLFITSSKSTTVYNLFLNPNCTDFTIPCGNDINNGCPDITTALLSYGEIETKETSVVLNLGDFIFSGINNTNLLLFGRNITIKGSSTLNMATIDIDNNGNFFTLTDDNQNSSNQSTTLNLQYLYLIGGNASIGGVITINSSSSWSQIYLSMDSVNAMGNTANLGGVVGLVNSSSLQTVVNLTNSEFNINTADEGAVFYSKTVSRLVIINCKLYQNNGIKNGVITSLNGNVGMRNVNFDSNSARQYIIYMNNNNRTLNLNGMTFYNNQITSGSHIYLYGPTYLTNSQLTHNRGSTVIHYASRNQLVIINSTFDSNVNNIGDHGKGGALFMSKNTSLVVTSSNFTNNYASQSGGAIYFEKSKKATFDNVNFIGNTVPTTTDGQFNYGSAIHIRSIKLSLNITNSTFNSYALASKTFPIVCNYAKLVLNNITTNAGNQLVFCNAKSCDLSGDSSSINGLCPSTTTTSGHSTTGGGTPLHPHKFTGAQAAGIIIGAVAGFGIVLVIIYFIYKQYHKRRYQTLQ</sequence>
<comment type="caution">
    <text evidence="10">The sequence shown here is derived from an EMBL/GenBank/DDBJ whole genome shotgun (WGS) entry which is preliminary data.</text>
</comment>
<evidence type="ECO:0000256" key="6">
    <source>
        <dbReference type="ARBA" id="ARBA00023136"/>
    </source>
</evidence>
<dbReference type="Proteomes" id="UP000001396">
    <property type="component" value="Unassembled WGS sequence"/>
</dbReference>
<reference evidence="10 11" key="1">
    <citation type="journal article" date="2011" name="Genome Res.">
        <title>Phylogeny-wide analysis of social amoeba genomes highlights ancient origins for complex intercellular communication.</title>
        <authorList>
            <person name="Heidel A.J."/>
            <person name="Lawal H.M."/>
            <person name="Felder M."/>
            <person name="Schilde C."/>
            <person name="Helps N.R."/>
            <person name="Tunggal B."/>
            <person name="Rivero F."/>
            <person name="John U."/>
            <person name="Schleicher M."/>
            <person name="Eichinger L."/>
            <person name="Platzer M."/>
            <person name="Noegel A.A."/>
            <person name="Schaap P."/>
            <person name="Gloeckner G."/>
        </authorList>
    </citation>
    <scope>NUCLEOTIDE SEQUENCE [LARGE SCALE GENOMIC DNA]</scope>
    <source>
        <strain evidence="11">ATCC 26659 / Pp 5 / PN500</strain>
    </source>
</reference>
<evidence type="ECO:0000256" key="4">
    <source>
        <dbReference type="ARBA" id="ARBA00022525"/>
    </source>
</evidence>
<protein>
    <submittedName>
        <fullName evidence="10">Uncharacterized protein</fullName>
    </submittedName>
</protein>
<evidence type="ECO:0000313" key="10">
    <source>
        <dbReference type="EMBL" id="EFA82053.1"/>
    </source>
</evidence>
<dbReference type="AlphaFoldDB" id="D3B914"/>
<feature type="transmembrane region" description="Helical" evidence="8">
    <location>
        <begin position="496"/>
        <end position="518"/>
    </location>
</feature>
<dbReference type="GeneID" id="31360444"/>
<keyword evidence="6 8" id="KW-0472">Membrane</keyword>
<evidence type="ECO:0000256" key="2">
    <source>
        <dbReference type="ARBA" id="ARBA00004442"/>
    </source>
</evidence>
<keyword evidence="5 9" id="KW-0732">Signal</keyword>
<dbReference type="GO" id="GO:0005576">
    <property type="term" value="C:extracellular region"/>
    <property type="evidence" value="ECO:0007669"/>
    <property type="project" value="UniProtKB-SubCell"/>
</dbReference>
<evidence type="ECO:0000256" key="1">
    <source>
        <dbReference type="ARBA" id="ARBA00004196"/>
    </source>
</evidence>
<evidence type="ECO:0000256" key="5">
    <source>
        <dbReference type="ARBA" id="ARBA00022729"/>
    </source>
</evidence>
<name>D3B914_HETP5</name>
<evidence type="ECO:0000313" key="11">
    <source>
        <dbReference type="Proteomes" id="UP000001396"/>
    </source>
</evidence>
<keyword evidence="8" id="KW-1133">Transmembrane helix</keyword>
<dbReference type="FunCoup" id="D3B914">
    <property type="interactions" value="10"/>
</dbReference>
<gene>
    <name evidence="10" type="ORF">PPL_04958</name>
</gene>
<organism evidence="10 11">
    <name type="scientific">Heterostelium pallidum (strain ATCC 26659 / Pp 5 / PN500)</name>
    <name type="common">Cellular slime mold</name>
    <name type="synonym">Polysphondylium pallidum</name>
    <dbReference type="NCBI Taxonomy" id="670386"/>
    <lineage>
        <taxon>Eukaryota</taxon>
        <taxon>Amoebozoa</taxon>
        <taxon>Evosea</taxon>
        <taxon>Eumycetozoa</taxon>
        <taxon>Dictyostelia</taxon>
        <taxon>Acytosteliales</taxon>
        <taxon>Acytosteliaceae</taxon>
        <taxon>Heterostelium</taxon>
    </lineage>
</organism>
<keyword evidence="4" id="KW-0964">Secreted</keyword>
<feature type="chain" id="PRO_5003042285" evidence="9">
    <location>
        <begin position="21"/>
        <end position="530"/>
    </location>
</feature>
<dbReference type="PANTHER" id="PTHR31318:SF1">
    <property type="entry name" value="POLYMORPHIC MEMBRANE PROTEIN REPEAT-CONTAINING PROTEIN-RELATED"/>
    <property type="match status" value="1"/>
</dbReference>